<keyword evidence="2" id="KW-0378">Hydrolase</keyword>
<evidence type="ECO:0000313" key="3">
    <source>
        <dbReference type="EMBL" id="CAB4911174.1"/>
    </source>
</evidence>
<evidence type="ECO:0000256" key="1">
    <source>
        <dbReference type="ARBA" id="ARBA00001968"/>
    </source>
</evidence>
<dbReference type="InterPro" id="IPR003697">
    <property type="entry name" value="Maf-like"/>
</dbReference>
<dbReference type="AlphaFoldDB" id="A0A6J7GV52"/>
<dbReference type="InterPro" id="IPR029001">
    <property type="entry name" value="ITPase-like_fam"/>
</dbReference>
<dbReference type="GO" id="GO:0047429">
    <property type="term" value="F:nucleoside triphosphate diphosphatase activity"/>
    <property type="evidence" value="ECO:0007669"/>
    <property type="project" value="InterPro"/>
</dbReference>
<dbReference type="EMBL" id="CAFBMB010000176">
    <property type="protein sequence ID" value="CAB4911174.1"/>
    <property type="molecule type" value="Genomic_DNA"/>
</dbReference>
<accession>A0A6J7GV52</accession>
<dbReference type="PIRSF" id="PIRSF006305">
    <property type="entry name" value="Maf"/>
    <property type="match status" value="1"/>
</dbReference>
<dbReference type="PANTHER" id="PTHR43213">
    <property type="entry name" value="BIFUNCTIONAL DTTP/UTP PYROPHOSPHATASE/METHYLTRANSFERASE PROTEIN-RELATED"/>
    <property type="match status" value="1"/>
</dbReference>
<evidence type="ECO:0000256" key="2">
    <source>
        <dbReference type="ARBA" id="ARBA00022801"/>
    </source>
</evidence>
<comment type="cofactor">
    <cofactor evidence="1">
        <name>a divalent metal cation</name>
        <dbReference type="ChEBI" id="CHEBI:60240"/>
    </cofactor>
</comment>
<proteinExistence type="inferred from homology"/>
<dbReference type="CDD" id="cd00555">
    <property type="entry name" value="Maf"/>
    <property type="match status" value="1"/>
</dbReference>
<name>A0A6J7GV52_9ZZZZ</name>
<sequence>MRLYLASTSPARLATLRAAGIEPVVVPSGVDEEAVVRDAEGQSGPLGAADMVLLLAQAKAEAALAQLVTGGGHCDGLVLGGDSAFLLDGVIHGKPHTAERATQRWQDQRGRTGELFSGHWLIDARSHEQPRALGATTVARVTFADDITDSEIAAYVATGEPLHVAGAFTIDARGAAFIQRVEGDPSTVIGVSIPTVRQLAGRLGISWPELWSTAESNSLD</sequence>
<dbReference type="HAMAP" id="MF_00528">
    <property type="entry name" value="Maf"/>
    <property type="match status" value="1"/>
</dbReference>
<dbReference type="NCBIfam" id="TIGR00172">
    <property type="entry name" value="maf"/>
    <property type="match status" value="1"/>
</dbReference>
<gene>
    <name evidence="3" type="ORF">UFOPK3516_01505</name>
</gene>
<dbReference type="Pfam" id="PF02545">
    <property type="entry name" value="Maf"/>
    <property type="match status" value="1"/>
</dbReference>
<protein>
    <submittedName>
        <fullName evidence="3">Unannotated protein</fullName>
    </submittedName>
</protein>
<dbReference type="Gene3D" id="3.90.950.10">
    <property type="match status" value="1"/>
</dbReference>
<dbReference type="SUPFAM" id="SSF52972">
    <property type="entry name" value="ITPase-like"/>
    <property type="match status" value="1"/>
</dbReference>
<organism evidence="3">
    <name type="scientific">freshwater metagenome</name>
    <dbReference type="NCBI Taxonomy" id="449393"/>
    <lineage>
        <taxon>unclassified sequences</taxon>
        <taxon>metagenomes</taxon>
        <taxon>ecological metagenomes</taxon>
    </lineage>
</organism>
<dbReference type="PANTHER" id="PTHR43213:SF5">
    <property type="entry name" value="BIFUNCTIONAL DTTP_UTP PYROPHOSPHATASE_METHYLTRANSFERASE PROTEIN-RELATED"/>
    <property type="match status" value="1"/>
</dbReference>
<reference evidence="3" key="1">
    <citation type="submission" date="2020-05" db="EMBL/GenBank/DDBJ databases">
        <authorList>
            <person name="Chiriac C."/>
            <person name="Salcher M."/>
            <person name="Ghai R."/>
            <person name="Kavagutti S V."/>
        </authorList>
    </citation>
    <scope>NUCLEOTIDE SEQUENCE</scope>
</reference>